<dbReference type="InterPro" id="IPR029064">
    <property type="entry name" value="Ribosomal_eL30-like_sf"/>
</dbReference>
<evidence type="ECO:0000313" key="3">
    <source>
        <dbReference type="Proteomes" id="UP001407405"/>
    </source>
</evidence>
<dbReference type="RefSeq" id="WP_343187487.1">
    <property type="nucleotide sequence ID" value="NZ_JBCITM010000033.1"/>
</dbReference>
<sequence length="81" mass="8960">MLELLQHEKKVVGIKQVTRSLTEGQGVKCVYLATDAETHLLDKMRQLALEKQVEIVPVESRKKLGKFCGIDVGATVVAVLK</sequence>
<proteinExistence type="predicted"/>
<evidence type="ECO:0000313" key="2">
    <source>
        <dbReference type="EMBL" id="MEN1762233.1"/>
    </source>
</evidence>
<dbReference type="Pfam" id="PF01248">
    <property type="entry name" value="Ribosomal_L7Ae"/>
    <property type="match status" value="1"/>
</dbReference>
<keyword evidence="3" id="KW-1185">Reference proteome</keyword>
<accession>A0ABU9VZ10</accession>
<feature type="domain" description="Ribosomal protein eL8/eL30/eS12/Gadd45" evidence="1">
    <location>
        <begin position="6"/>
        <end position="80"/>
    </location>
</feature>
<dbReference type="Proteomes" id="UP001407405">
    <property type="component" value="Unassembled WGS sequence"/>
</dbReference>
<dbReference type="InterPro" id="IPR004038">
    <property type="entry name" value="Ribosomal_eL8/eL30/eS12/Gad45"/>
</dbReference>
<evidence type="ECO:0000259" key="1">
    <source>
        <dbReference type="Pfam" id="PF01248"/>
    </source>
</evidence>
<dbReference type="EMBL" id="JBCITM010000033">
    <property type="protein sequence ID" value="MEN1762233.1"/>
    <property type="molecule type" value="Genomic_DNA"/>
</dbReference>
<protein>
    <submittedName>
        <fullName evidence="2">Ribosomal L7Ae/L30e/S12e/Gadd45 family protein</fullName>
    </submittedName>
</protein>
<reference evidence="2 3" key="1">
    <citation type="submission" date="2024-04" db="EMBL/GenBank/DDBJ databases">
        <title>Genome sequencing and metabolic network reconstruction of aminoacids and betaine degradation by Anoxynatronum sibiricum.</title>
        <authorList>
            <person name="Detkova E.N."/>
            <person name="Boltjanskaja Y.V."/>
            <person name="Mardanov A.V."/>
            <person name="Kevbrin V."/>
        </authorList>
    </citation>
    <scope>NUCLEOTIDE SEQUENCE [LARGE SCALE GENOMIC DNA]</scope>
    <source>
        <strain evidence="2 3">Z-7981</strain>
    </source>
</reference>
<dbReference type="Gene3D" id="3.30.1330.30">
    <property type="match status" value="1"/>
</dbReference>
<comment type="caution">
    <text evidence="2">The sequence shown here is derived from an EMBL/GenBank/DDBJ whole genome shotgun (WGS) entry which is preliminary data.</text>
</comment>
<gene>
    <name evidence="2" type="ORF">AAIG11_17220</name>
</gene>
<dbReference type="SUPFAM" id="SSF55315">
    <property type="entry name" value="L30e-like"/>
    <property type="match status" value="1"/>
</dbReference>
<organism evidence="2 3">
    <name type="scientific">Anoxynatronum sibiricum</name>
    <dbReference type="NCBI Taxonomy" id="210623"/>
    <lineage>
        <taxon>Bacteria</taxon>
        <taxon>Bacillati</taxon>
        <taxon>Bacillota</taxon>
        <taxon>Clostridia</taxon>
        <taxon>Eubacteriales</taxon>
        <taxon>Clostridiaceae</taxon>
        <taxon>Anoxynatronum</taxon>
    </lineage>
</organism>
<name>A0ABU9VZ10_9CLOT</name>